<evidence type="ECO:0000259" key="2">
    <source>
        <dbReference type="SMART" id="SM01204"/>
    </source>
</evidence>
<gene>
    <name evidence="3" type="ORF">F3W81_16685</name>
</gene>
<dbReference type="InterPro" id="IPR019494">
    <property type="entry name" value="FIST_C"/>
</dbReference>
<dbReference type="PANTHER" id="PTHR40252:SF2">
    <property type="entry name" value="BLR0328 PROTEIN"/>
    <property type="match status" value="1"/>
</dbReference>
<feature type="domain" description="FIST" evidence="1">
    <location>
        <begin position="42"/>
        <end position="241"/>
    </location>
</feature>
<keyword evidence="4" id="KW-1185">Reference proteome</keyword>
<evidence type="ECO:0000313" key="3">
    <source>
        <dbReference type="EMBL" id="QOL82321.1"/>
    </source>
</evidence>
<sequence length="391" mass="42048">MQMQAETVIGEVTQRPIVRSASLRADHPDAGAQLARILRTDDLDTVILFASPRANIPALVADAQRSMGRARVVGCTTAGEINAHGYTEGEIVAIGLPRAQFRSRAVLLENLGDGPNADLVPRLLAARNELISEAPGWDHEFAFLMVDGMSLREDVLVTQVATALGPIPLFGGSAGDMNRFSRTQVFAAGRALQKAAVLLLVRTRCPIRVFRTDHFAPLDRRMVVTRADPEARIVSEINGAPAGPEYARILGKDPAQLDTFTFASHPVVVKVGGQHHVRAIQRVAPSGDLHFFSAIGEGLVLTLAGSEDMPTHLERELSALASDITPDIILGCDCILRRLEAEQKQVTGALSAILSHHRVRGFSTYGEQHGAMHVNQTLTGVAIYPPPEGTA</sequence>
<dbReference type="RefSeq" id="WP_193080388.1">
    <property type="nucleotide sequence ID" value="NZ_CP045201.1"/>
</dbReference>
<name>A0A7L9WPT2_9RHOB</name>
<dbReference type="SMART" id="SM01204">
    <property type="entry name" value="FIST_C"/>
    <property type="match status" value="1"/>
</dbReference>
<evidence type="ECO:0000313" key="4">
    <source>
        <dbReference type="Proteomes" id="UP000594118"/>
    </source>
</evidence>
<dbReference type="Proteomes" id="UP000594118">
    <property type="component" value="Chromosome"/>
</dbReference>
<dbReference type="AlphaFoldDB" id="A0A7L9WPT2"/>
<proteinExistence type="predicted"/>
<dbReference type="EMBL" id="CP045201">
    <property type="protein sequence ID" value="QOL82321.1"/>
    <property type="molecule type" value="Genomic_DNA"/>
</dbReference>
<protein>
    <submittedName>
        <fullName evidence="3">GfdT protein</fullName>
    </submittedName>
</protein>
<dbReference type="InterPro" id="IPR013702">
    <property type="entry name" value="FIST_domain_N"/>
</dbReference>
<feature type="domain" description="FIST C-domain" evidence="2">
    <location>
        <begin position="242"/>
        <end position="371"/>
    </location>
</feature>
<evidence type="ECO:0000259" key="1">
    <source>
        <dbReference type="SMART" id="SM00897"/>
    </source>
</evidence>
<organism evidence="3 4">
    <name type="scientific">Pseudooceanicola spongiae</name>
    <dbReference type="NCBI Taxonomy" id="2613965"/>
    <lineage>
        <taxon>Bacteria</taxon>
        <taxon>Pseudomonadati</taxon>
        <taxon>Pseudomonadota</taxon>
        <taxon>Alphaproteobacteria</taxon>
        <taxon>Rhodobacterales</taxon>
        <taxon>Paracoccaceae</taxon>
        <taxon>Pseudooceanicola</taxon>
    </lineage>
</organism>
<accession>A0A7L9WPT2</accession>
<dbReference type="Pfam" id="PF08495">
    <property type="entry name" value="FIST"/>
    <property type="match status" value="1"/>
</dbReference>
<dbReference type="Pfam" id="PF10442">
    <property type="entry name" value="FIST_C"/>
    <property type="match status" value="1"/>
</dbReference>
<reference evidence="3 4" key="1">
    <citation type="submission" date="2019-10" db="EMBL/GenBank/DDBJ databases">
        <title>Pseudopuniceibacterium sp. HQ09 islated from Antarctica.</title>
        <authorList>
            <person name="Liao L."/>
            <person name="Su S."/>
            <person name="Chen B."/>
            <person name="Yu Y."/>
        </authorList>
    </citation>
    <scope>NUCLEOTIDE SEQUENCE [LARGE SCALE GENOMIC DNA]</scope>
    <source>
        <strain evidence="3 4">HQ09</strain>
    </source>
</reference>
<dbReference type="PANTHER" id="PTHR40252">
    <property type="entry name" value="BLR0328 PROTEIN"/>
    <property type="match status" value="1"/>
</dbReference>
<dbReference type="SMART" id="SM00897">
    <property type="entry name" value="FIST"/>
    <property type="match status" value="1"/>
</dbReference>
<dbReference type="KEGG" id="pshq:F3W81_16685"/>